<sequence>MSCNCQKPKQQGMQHPMNNQPMVQGMQHPMNNQPMVQGMQHPKNNQPMVQGMQHPMNNQQMVQGMQHPMNNQPMVQGMQHSMNNQPMVQGMQHPMNNQPMVQGMQHPMNNQPMEEHHPELGHVEGHGYTPMPNSMHQPYGQQGQFQTPLDNHHMPMQNEGVYSQYSQPGMHEQAQYPGVMQPQPSYNQEMPANNNYMMNGHGPSAPQMGYIPEEHDDDFD</sequence>
<evidence type="ECO:0000313" key="3">
    <source>
        <dbReference type="Proteomes" id="UP000281498"/>
    </source>
</evidence>
<keyword evidence="3" id="KW-1185">Reference proteome</keyword>
<evidence type="ECO:0000313" key="2">
    <source>
        <dbReference type="EMBL" id="RKL67776.1"/>
    </source>
</evidence>
<proteinExistence type="predicted"/>
<comment type="caution">
    <text evidence="2">The sequence shown here is derived from an EMBL/GenBank/DDBJ whole genome shotgun (WGS) entry which is preliminary data.</text>
</comment>
<dbReference type="RefSeq" id="WP_110935061.1">
    <property type="nucleotide sequence ID" value="NZ_KZ614146.1"/>
</dbReference>
<protein>
    <submittedName>
        <fullName evidence="2">Uncharacterized protein</fullName>
    </submittedName>
</protein>
<dbReference type="EMBL" id="PDOE01000003">
    <property type="protein sequence ID" value="RKL67776.1"/>
    <property type="molecule type" value="Genomic_DNA"/>
</dbReference>
<accession>A0A3A9KT05</accession>
<feature type="region of interest" description="Disordered" evidence="1">
    <location>
        <begin position="199"/>
        <end position="220"/>
    </location>
</feature>
<gene>
    <name evidence="2" type="ORF">CR203_10560</name>
</gene>
<dbReference type="AlphaFoldDB" id="A0A3A9KT05"/>
<name>A0A3A9KT05_9BACI</name>
<dbReference type="Proteomes" id="UP000281498">
    <property type="component" value="Unassembled WGS sequence"/>
</dbReference>
<organism evidence="2 3">
    <name type="scientific">Salipaludibacillus neizhouensis</name>
    <dbReference type="NCBI Taxonomy" id="885475"/>
    <lineage>
        <taxon>Bacteria</taxon>
        <taxon>Bacillati</taxon>
        <taxon>Bacillota</taxon>
        <taxon>Bacilli</taxon>
        <taxon>Bacillales</taxon>
        <taxon>Bacillaceae</taxon>
    </lineage>
</organism>
<reference evidence="2 3" key="1">
    <citation type="submission" date="2017-10" db="EMBL/GenBank/DDBJ databases">
        <title>Bacillus sp. nov., a halophilic bacterium isolated from a Keqin Lake.</title>
        <authorList>
            <person name="Wang H."/>
        </authorList>
    </citation>
    <scope>NUCLEOTIDE SEQUENCE [LARGE SCALE GENOMIC DNA]</scope>
    <source>
        <strain evidence="2 3">KCTC 13187</strain>
    </source>
</reference>
<evidence type="ECO:0000256" key="1">
    <source>
        <dbReference type="SAM" id="MobiDB-lite"/>
    </source>
</evidence>